<dbReference type="EMBL" id="CP159342">
    <property type="protein sequence ID" value="XCH76344.1"/>
    <property type="molecule type" value="Genomic_DNA"/>
</dbReference>
<dbReference type="InterPro" id="IPR045889">
    <property type="entry name" value="MES/HNL"/>
</dbReference>
<evidence type="ECO:0000313" key="3">
    <source>
        <dbReference type="EMBL" id="XCH76344.1"/>
    </source>
</evidence>
<dbReference type="Pfam" id="PF12697">
    <property type="entry name" value="Abhydrolase_6"/>
    <property type="match status" value="1"/>
</dbReference>
<dbReference type="GO" id="GO:0080031">
    <property type="term" value="F:methyl salicylate esterase activity"/>
    <property type="evidence" value="ECO:0007669"/>
    <property type="project" value="TreeGrafter"/>
</dbReference>
<dbReference type="GO" id="GO:0009696">
    <property type="term" value="P:salicylic acid metabolic process"/>
    <property type="evidence" value="ECO:0007669"/>
    <property type="project" value="TreeGrafter"/>
</dbReference>
<keyword evidence="2" id="KW-0378">Hydrolase</keyword>
<evidence type="ECO:0000259" key="1">
    <source>
        <dbReference type="Pfam" id="PF12697"/>
    </source>
</evidence>
<protein>
    <submittedName>
        <fullName evidence="2">Alpha/beta fold hydrolase</fullName>
    </submittedName>
</protein>
<dbReference type="PANTHER" id="PTHR10992">
    <property type="entry name" value="METHYLESTERASE FAMILY MEMBER"/>
    <property type="match status" value="1"/>
</dbReference>
<dbReference type="AlphaFoldDB" id="A0AAU7ME18"/>
<evidence type="ECO:0000313" key="2">
    <source>
        <dbReference type="EMBL" id="XBP95640.1"/>
    </source>
</evidence>
<dbReference type="SUPFAM" id="SSF53474">
    <property type="entry name" value="alpha/beta-Hydrolases"/>
    <property type="match status" value="1"/>
</dbReference>
<dbReference type="Gene3D" id="3.40.50.1820">
    <property type="entry name" value="alpha/beta hydrolase"/>
    <property type="match status" value="1"/>
</dbReference>
<proteinExistence type="predicted"/>
<feature type="domain" description="AB hydrolase-1" evidence="1">
    <location>
        <begin position="4"/>
        <end position="213"/>
    </location>
</feature>
<dbReference type="InterPro" id="IPR000073">
    <property type="entry name" value="AB_hydrolase_1"/>
</dbReference>
<dbReference type="RefSeq" id="WP_350936641.1">
    <property type="nucleotide sequence ID" value="NZ_CP157762.1"/>
</dbReference>
<dbReference type="PANTHER" id="PTHR10992:SF1032">
    <property type="entry name" value="METHYLESTERASE 17"/>
    <property type="match status" value="1"/>
</dbReference>
<dbReference type="GO" id="GO:0009694">
    <property type="term" value="P:jasmonic acid metabolic process"/>
    <property type="evidence" value="ECO:0007669"/>
    <property type="project" value="TreeGrafter"/>
</dbReference>
<dbReference type="GO" id="GO:0080030">
    <property type="term" value="F:methyl indole-3-acetate esterase activity"/>
    <property type="evidence" value="ECO:0007669"/>
    <property type="project" value="TreeGrafter"/>
</dbReference>
<sequence>MVTFVFIPGLCHGGWCFEELAEQTRRRGHRAYPLTLTGLSERSHLLHGGINLDTHIQDVTGVLEAEKIEDAVLVGHSYGGMVITGVADRMPERVHALVYLDAMVPQHNDSCWSLVTDRERQWYADVVESGYAVRTLPFFDARATPHPIASVLQPLRLTADPARIQRRVYVYAAGWDGPSPFTSTYQRLRDDPSWTTHAVAGGHNLMRDAPEELLNILLQTDEPADRRVAAAVRPASTA</sequence>
<gene>
    <name evidence="3" type="ORF">ABUL08_09715</name>
    <name evidence="2" type="ORF">VK199_09665</name>
</gene>
<dbReference type="InterPro" id="IPR029058">
    <property type="entry name" value="AB_hydrolase_fold"/>
</dbReference>
<reference evidence="3" key="2">
    <citation type="submission" date="2024-06" db="EMBL/GenBank/DDBJ databases">
        <title>Micromonospora mangrovi CCTCC AA 2012012 genome sequences.</title>
        <authorList>
            <person name="Gao J."/>
        </authorList>
    </citation>
    <scope>NUCLEOTIDE SEQUENCE</scope>
    <source>
        <strain evidence="3">CCTCC AA 2012012</strain>
    </source>
</reference>
<name>A0AAU7ME18_9ACTN</name>
<dbReference type="EMBL" id="CP157762">
    <property type="protein sequence ID" value="XBP95640.1"/>
    <property type="molecule type" value="Genomic_DNA"/>
</dbReference>
<reference evidence="2" key="1">
    <citation type="submission" date="2024-01" db="EMBL/GenBank/DDBJ databases">
        <title>The genome sequence of Micromonospora mangrovi CCTCC AA 2012012.</title>
        <authorList>
            <person name="Gao J."/>
        </authorList>
    </citation>
    <scope>NUCLEOTIDE SEQUENCE</scope>
    <source>
        <strain evidence="2">CCTCC AA 2012012</strain>
    </source>
</reference>
<accession>A0AAU7ME18</accession>
<dbReference type="GO" id="GO:0080032">
    <property type="term" value="F:methyl jasmonate esterase activity"/>
    <property type="evidence" value="ECO:0007669"/>
    <property type="project" value="TreeGrafter"/>
</dbReference>
<organism evidence="2">
    <name type="scientific">Micromonospora sp. CCTCC AA 2012012</name>
    <dbReference type="NCBI Taxonomy" id="3111921"/>
    <lineage>
        <taxon>Bacteria</taxon>
        <taxon>Bacillati</taxon>
        <taxon>Actinomycetota</taxon>
        <taxon>Actinomycetes</taxon>
        <taxon>Micromonosporales</taxon>
        <taxon>Micromonosporaceae</taxon>
        <taxon>Micromonospora</taxon>
    </lineage>
</organism>